<dbReference type="PANTHER" id="PTHR34706:SF1">
    <property type="entry name" value="VWFA DOMAIN-CONTAINING PROTEIN"/>
    <property type="match status" value="1"/>
</dbReference>
<feature type="compositionally biased region" description="Basic and acidic residues" evidence="1">
    <location>
        <begin position="598"/>
        <end position="612"/>
    </location>
</feature>
<dbReference type="Proteomes" id="UP000664521">
    <property type="component" value="Unassembled WGS sequence"/>
</dbReference>
<dbReference type="SUPFAM" id="SSF56112">
    <property type="entry name" value="Protein kinase-like (PK-like)"/>
    <property type="match status" value="1"/>
</dbReference>
<name>A0A8H3FSL1_9LECA</name>
<dbReference type="InterPro" id="IPR000719">
    <property type="entry name" value="Prot_kinase_dom"/>
</dbReference>
<evidence type="ECO:0000313" key="4">
    <source>
        <dbReference type="Proteomes" id="UP000664521"/>
    </source>
</evidence>
<dbReference type="PROSITE" id="PS50011">
    <property type="entry name" value="PROTEIN_KINASE_DOM"/>
    <property type="match status" value="1"/>
</dbReference>
<accession>A0A8H3FSL1</accession>
<dbReference type="PANTHER" id="PTHR34706">
    <property type="entry name" value="SLR1338 PROTEIN"/>
    <property type="match status" value="1"/>
</dbReference>
<dbReference type="SMART" id="SM00220">
    <property type="entry name" value="S_TKc"/>
    <property type="match status" value="1"/>
</dbReference>
<evidence type="ECO:0000259" key="2">
    <source>
        <dbReference type="PROSITE" id="PS50011"/>
    </source>
</evidence>
<feature type="region of interest" description="Disordered" evidence="1">
    <location>
        <begin position="598"/>
        <end position="711"/>
    </location>
</feature>
<dbReference type="EMBL" id="CAJPDS010000048">
    <property type="protein sequence ID" value="CAF9928574.1"/>
    <property type="molecule type" value="Genomic_DNA"/>
</dbReference>
<proteinExistence type="predicted"/>
<dbReference type="GO" id="GO:0004672">
    <property type="term" value="F:protein kinase activity"/>
    <property type="evidence" value="ECO:0007669"/>
    <property type="project" value="InterPro"/>
</dbReference>
<keyword evidence="4" id="KW-1185">Reference proteome</keyword>
<dbReference type="GO" id="GO:0005524">
    <property type="term" value="F:ATP binding"/>
    <property type="evidence" value="ECO:0007669"/>
    <property type="project" value="InterPro"/>
</dbReference>
<feature type="compositionally biased region" description="Polar residues" evidence="1">
    <location>
        <begin position="729"/>
        <end position="740"/>
    </location>
</feature>
<dbReference type="Gene3D" id="1.10.510.10">
    <property type="entry name" value="Transferase(Phosphotransferase) domain 1"/>
    <property type="match status" value="1"/>
</dbReference>
<dbReference type="AlphaFoldDB" id="A0A8H3FSL1"/>
<comment type="caution">
    <text evidence="3">The sequence shown here is derived from an EMBL/GenBank/DDBJ whole genome shotgun (WGS) entry which is preliminary data.</text>
</comment>
<evidence type="ECO:0000313" key="3">
    <source>
        <dbReference type="EMBL" id="CAF9928574.1"/>
    </source>
</evidence>
<feature type="compositionally biased region" description="Basic residues" evidence="1">
    <location>
        <begin position="760"/>
        <end position="769"/>
    </location>
</feature>
<feature type="compositionally biased region" description="Low complexity" evidence="1">
    <location>
        <begin position="626"/>
        <end position="637"/>
    </location>
</feature>
<feature type="region of interest" description="Disordered" evidence="1">
    <location>
        <begin position="726"/>
        <end position="773"/>
    </location>
</feature>
<sequence>MPDLAAQSPLLEAGDRRKHVLRSAAIPGTTEAGFHSNELLDEISPSPQSCCLAGSKNTNVAFLFHSSAAIVLVQRRGGACCLGLTWWLSGESEGLHFLRLIMPEIQMNHHGEIQAFWRWHWTTRRAGVGGPDHAARCDFIPFSAVQEYFGASQRVERLLAALDAKKVDAHHIRKHYLRTLAILILIGQGPMINHFSRYSSLTDKRLPFRTRPEDFPHSPDAEFFDKFHAEQWQFCVMALEYNMDLQLHKEEILPIIEKEEIGRGGNATIFKIVVDSDYNKLVPHRLKTPERPRHLRDTFVVKTYRGPDAKEQHKAEQDGFINVRYDGKPSPFIIAYYGSFVDDNSYNIILEFADRGNLDQFMDAMSPPTTAENMLEFWDRLCKITHGLAVIHGTLGLLGWHQDIKPQNILVMSGSGTSDYDVYFKLADLSLCHFTQDREVDLDVRGTRSYGAPETIRSYEDIEPHPALVSQSVDIWSAGCVFSEAAVWSRYGWTGVLEYRRRREEEIKELRNRSGEIWFHDEREVLETVRNIHAYIAGTPRLPVDLVTVEVLGVLDSKMLQSEARRAPARDVYIQLSRVIDTTRSTCMDGKVRGLSREVKEAEDVSDSEERPMTPPSVPPGYISKSSGPSHSHSSPGIRTLVSWPASLNKPRPSIPNVGSQTTFRRHHTQATNRDYRDQPNDSSFGPFQFDMDSPHNVPDPPSPASSYQSSSIITEHRFPLNISAVHRGTNSQPSNNTPRNIMDPVPLTRSRSNQDALTHSHHRQHRSTRGSFNGSLAILRSSELPMPTPSPESNHNGTLFTRKIEQRISTESQAHRPQEDPPPELLLRDGLRWKENRKKRLHDPLHGRENLASLYIRDHIFVVDNSHSMHPHRQHVVEVVSLLGYILKDSDPNGLDICFTQSTEKANSRKSTDLSTAAAHVTFHGKSDMRTRLTQIFQEHTDKFGTTTIPPRFFVRWRSRPPEAQRPLSFYILTDGKWQPKNEVGTVIIDLVRKMKEHKLPKQHVGIQFIQFGDDPQATADLERLDHGLGLEEMDIVDTTRWDGNVWKQMLGALNDWYDDDPD</sequence>
<reference evidence="3" key="1">
    <citation type="submission" date="2021-03" db="EMBL/GenBank/DDBJ databases">
        <authorList>
            <person name="Tagirdzhanova G."/>
        </authorList>
    </citation>
    <scope>NUCLEOTIDE SEQUENCE</scope>
</reference>
<evidence type="ECO:0000256" key="1">
    <source>
        <dbReference type="SAM" id="MobiDB-lite"/>
    </source>
</evidence>
<dbReference type="Pfam" id="PF00069">
    <property type="entry name" value="Pkinase"/>
    <property type="match status" value="1"/>
</dbReference>
<feature type="domain" description="Protein kinase" evidence="2">
    <location>
        <begin position="255"/>
        <end position="580"/>
    </location>
</feature>
<protein>
    <recommendedName>
        <fullName evidence="2">Protein kinase domain-containing protein</fullName>
    </recommendedName>
</protein>
<dbReference type="CDD" id="cd00180">
    <property type="entry name" value="PKc"/>
    <property type="match status" value="1"/>
</dbReference>
<dbReference type="OrthoDB" id="5986190at2759"/>
<gene>
    <name evidence="3" type="ORF">HETSPECPRED_006886</name>
</gene>
<feature type="compositionally biased region" description="Basic and acidic residues" evidence="1">
    <location>
        <begin position="810"/>
        <end position="820"/>
    </location>
</feature>
<organism evidence="3 4">
    <name type="scientific">Heterodermia speciosa</name>
    <dbReference type="NCBI Taxonomy" id="116794"/>
    <lineage>
        <taxon>Eukaryota</taxon>
        <taxon>Fungi</taxon>
        <taxon>Dikarya</taxon>
        <taxon>Ascomycota</taxon>
        <taxon>Pezizomycotina</taxon>
        <taxon>Lecanoromycetes</taxon>
        <taxon>OSLEUM clade</taxon>
        <taxon>Lecanoromycetidae</taxon>
        <taxon>Caliciales</taxon>
        <taxon>Physciaceae</taxon>
        <taxon>Heterodermia</taxon>
    </lineage>
</organism>
<dbReference type="InterPro" id="IPR011009">
    <property type="entry name" value="Kinase-like_dom_sf"/>
</dbReference>
<feature type="region of interest" description="Disordered" evidence="1">
    <location>
        <begin position="810"/>
        <end position="831"/>
    </location>
</feature>